<dbReference type="PhylomeDB" id="E9HZN3"/>
<dbReference type="HOGENOM" id="CLU_141401_0_0_1"/>
<evidence type="ECO:0008006" key="3">
    <source>
        <dbReference type="Google" id="ProtNLM"/>
    </source>
</evidence>
<dbReference type="OrthoDB" id="413361at2759"/>
<evidence type="ECO:0000313" key="1">
    <source>
        <dbReference type="EMBL" id="EFX62797.1"/>
    </source>
</evidence>
<dbReference type="STRING" id="6669.E9HZN3"/>
<sequence>MASNVSENHLKDVSHVPKFDGSNFREWSYELRMILQQLGLLSIMEARVGHTIPTERTNDEGQVTNTAEIEAWNLKDVTSRNYIFATLTKPMKESLYSCNTAADMWTKLNNQYQLRAADNLHLLWQSFYDFSHLSGDEMTTHLKKLSSNADK</sequence>
<proteinExistence type="predicted"/>
<dbReference type="eggNOG" id="ENOG502S93Q">
    <property type="taxonomic scope" value="Eukaryota"/>
</dbReference>
<reference evidence="1 2" key="1">
    <citation type="journal article" date="2011" name="Science">
        <title>The ecoresponsive genome of Daphnia pulex.</title>
        <authorList>
            <person name="Colbourne J.K."/>
            <person name="Pfrender M.E."/>
            <person name="Gilbert D."/>
            <person name="Thomas W.K."/>
            <person name="Tucker A."/>
            <person name="Oakley T.H."/>
            <person name="Tokishita S."/>
            <person name="Aerts A."/>
            <person name="Arnold G.J."/>
            <person name="Basu M.K."/>
            <person name="Bauer D.J."/>
            <person name="Caceres C.E."/>
            <person name="Carmel L."/>
            <person name="Casola C."/>
            <person name="Choi J.H."/>
            <person name="Detter J.C."/>
            <person name="Dong Q."/>
            <person name="Dusheyko S."/>
            <person name="Eads B.D."/>
            <person name="Frohlich T."/>
            <person name="Geiler-Samerotte K.A."/>
            <person name="Gerlach D."/>
            <person name="Hatcher P."/>
            <person name="Jogdeo S."/>
            <person name="Krijgsveld J."/>
            <person name="Kriventseva E.V."/>
            <person name="Kultz D."/>
            <person name="Laforsch C."/>
            <person name="Lindquist E."/>
            <person name="Lopez J."/>
            <person name="Manak J.R."/>
            <person name="Muller J."/>
            <person name="Pangilinan J."/>
            <person name="Patwardhan R.P."/>
            <person name="Pitluck S."/>
            <person name="Pritham E.J."/>
            <person name="Rechtsteiner A."/>
            <person name="Rho M."/>
            <person name="Rogozin I.B."/>
            <person name="Sakarya O."/>
            <person name="Salamov A."/>
            <person name="Schaack S."/>
            <person name="Shapiro H."/>
            <person name="Shiga Y."/>
            <person name="Skalitzky C."/>
            <person name="Smith Z."/>
            <person name="Souvorov A."/>
            <person name="Sung W."/>
            <person name="Tang Z."/>
            <person name="Tsuchiya D."/>
            <person name="Tu H."/>
            <person name="Vos H."/>
            <person name="Wang M."/>
            <person name="Wolf Y.I."/>
            <person name="Yamagata H."/>
            <person name="Yamada T."/>
            <person name="Ye Y."/>
            <person name="Shaw J.R."/>
            <person name="Andrews J."/>
            <person name="Crease T.J."/>
            <person name="Tang H."/>
            <person name="Lucas S.M."/>
            <person name="Robertson H.M."/>
            <person name="Bork P."/>
            <person name="Koonin E.V."/>
            <person name="Zdobnov E.M."/>
            <person name="Grigoriev I.V."/>
            <person name="Lynch M."/>
            <person name="Boore J.L."/>
        </authorList>
    </citation>
    <scope>NUCLEOTIDE SEQUENCE [LARGE SCALE GENOMIC DNA]</scope>
</reference>
<dbReference type="Pfam" id="PF14223">
    <property type="entry name" value="Retrotran_gag_2"/>
    <property type="match status" value="1"/>
</dbReference>
<evidence type="ECO:0000313" key="2">
    <source>
        <dbReference type="Proteomes" id="UP000000305"/>
    </source>
</evidence>
<name>E9HZN3_DAPPU</name>
<dbReference type="EMBL" id="GL733380">
    <property type="protein sequence ID" value="EFX62797.1"/>
    <property type="molecule type" value="Genomic_DNA"/>
</dbReference>
<accession>E9HZN3</accession>
<keyword evidence="2" id="KW-1185">Reference proteome</keyword>
<organism evidence="1 2">
    <name type="scientific">Daphnia pulex</name>
    <name type="common">Water flea</name>
    <dbReference type="NCBI Taxonomy" id="6669"/>
    <lineage>
        <taxon>Eukaryota</taxon>
        <taxon>Metazoa</taxon>
        <taxon>Ecdysozoa</taxon>
        <taxon>Arthropoda</taxon>
        <taxon>Crustacea</taxon>
        <taxon>Branchiopoda</taxon>
        <taxon>Diplostraca</taxon>
        <taxon>Cladocera</taxon>
        <taxon>Anomopoda</taxon>
        <taxon>Daphniidae</taxon>
        <taxon>Daphnia</taxon>
    </lineage>
</organism>
<dbReference type="Proteomes" id="UP000000305">
    <property type="component" value="Unassembled WGS sequence"/>
</dbReference>
<dbReference type="InParanoid" id="E9HZN3"/>
<protein>
    <recommendedName>
        <fullName evidence="3">DUF4219 domain-containing protein</fullName>
    </recommendedName>
</protein>
<dbReference type="KEGG" id="dpx:DAPPUDRAFT_269702"/>
<gene>
    <name evidence="1" type="ORF">DAPPUDRAFT_269702</name>
</gene>
<dbReference type="AlphaFoldDB" id="E9HZN3"/>